<comment type="caution">
    <text evidence="1">The sequence shown here is derived from an EMBL/GenBank/DDBJ whole genome shotgun (WGS) entry which is preliminary data.</text>
</comment>
<dbReference type="Proteomes" id="UP000289340">
    <property type="component" value="Chromosome 2"/>
</dbReference>
<sequence length="105" mass="12459">IKFLKECFYHSHFLLKIRELVTAKPISLSASQCRFWSWSIERRAEEESGRLGIRVRPSFNVELPPGFVLKKEMRMCLIWTRLLERRRRGPLECSMSCSHFPCTRG</sequence>
<name>A0A445LP41_GLYSO</name>
<protein>
    <submittedName>
        <fullName evidence="1">Uncharacterized protein</fullName>
    </submittedName>
</protein>
<accession>A0A445LP41</accession>
<proteinExistence type="predicted"/>
<gene>
    <name evidence="1" type="ORF">D0Y65_003963</name>
</gene>
<evidence type="ECO:0000313" key="1">
    <source>
        <dbReference type="EMBL" id="RZC25068.1"/>
    </source>
</evidence>
<dbReference type="EMBL" id="QZWG01000002">
    <property type="protein sequence ID" value="RZC25068.1"/>
    <property type="molecule type" value="Genomic_DNA"/>
</dbReference>
<evidence type="ECO:0000313" key="2">
    <source>
        <dbReference type="Proteomes" id="UP000289340"/>
    </source>
</evidence>
<dbReference type="AlphaFoldDB" id="A0A445LP41"/>
<keyword evidence="2" id="KW-1185">Reference proteome</keyword>
<reference evidence="1 2" key="1">
    <citation type="submission" date="2018-09" db="EMBL/GenBank/DDBJ databases">
        <title>A high-quality reference genome of wild soybean provides a powerful tool to mine soybean genomes.</title>
        <authorList>
            <person name="Xie M."/>
            <person name="Chung C.Y.L."/>
            <person name="Li M.-W."/>
            <person name="Wong F.-L."/>
            <person name="Chan T.-F."/>
            <person name="Lam H.-M."/>
        </authorList>
    </citation>
    <scope>NUCLEOTIDE SEQUENCE [LARGE SCALE GENOMIC DNA]</scope>
    <source>
        <strain evidence="2">cv. W05</strain>
        <tissue evidence="1">Hypocotyl of etiolated seedlings</tissue>
    </source>
</reference>
<feature type="non-terminal residue" evidence="1">
    <location>
        <position position="1"/>
    </location>
</feature>
<organism evidence="1 2">
    <name type="scientific">Glycine soja</name>
    <name type="common">Wild soybean</name>
    <dbReference type="NCBI Taxonomy" id="3848"/>
    <lineage>
        <taxon>Eukaryota</taxon>
        <taxon>Viridiplantae</taxon>
        <taxon>Streptophyta</taxon>
        <taxon>Embryophyta</taxon>
        <taxon>Tracheophyta</taxon>
        <taxon>Spermatophyta</taxon>
        <taxon>Magnoliopsida</taxon>
        <taxon>eudicotyledons</taxon>
        <taxon>Gunneridae</taxon>
        <taxon>Pentapetalae</taxon>
        <taxon>rosids</taxon>
        <taxon>fabids</taxon>
        <taxon>Fabales</taxon>
        <taxon>Fabaceae</taxon>
        <taxon>Papilionoideae</taxon>
        <taxon>50 kb inversion clade</taxon>
        <taxon>NPAAA clade</taxon>
        <taxon>indigoferoid/millettioid clade</taxon>
        <taxon>Phaseoleae</taxon>
        <taxon>Glycine</taxon>
        <taxon>Glycine subgen. Soja</taxon>
    </lineage>
</organism>